<accession>A0A6M0RHY0</accession>
<dbReference type="EMBL" id="QXHD01000004">
    <property type="protein sequence ID" value="NEZ55824.1"/>
    <property type="molecule type" value="Genomic_DNA"/>
</dbReference>
<evidence type="ECO:0000259" key="1">
    <source>
        <dbReference type="PROSITE" id="PS50104"/>
    </source>
</evidence>
<evidence type="ECO:0000313" key="3">
    <source>
        <dbReference type="Proteomes" id="UP000481033"/>
    </source>
</evidence>
<reference evidence="2 3" key="1">
    <citation type="journal article" date="2020" name="Microb. Ecol.">
        <title>Ecogenomics of the Marine Benthic Filamentous Cyanobacterium Adonisia.</title>
        <authorList>
            <person name="Walter J.M."/>
            <person name="Coutinho F.H."/>
            <person name="Leomil L."/>
            <person name="Hargreaves P.I."/>
            <person name="Campeao M.E."/>
            <person name="Vieira V.V."/>
            <person name="Silva B.S."/>
            <person name="Fistarol G.O."/>
            <person name="Salomon P.S."/>
            <person name="Sawabe T."/>
            <person name="Mino S."/>
            <person name="Hosokawa M."/>
            <person name="Miyashita H."/>
            <person name="Maruyama F."/>
            <person name="van Verk M.C."/>
            <person name="Dutilh B.E."/>
            <person name="Thompson C.C."/>
            <person name="Thompson F.L."/>
        </authorList>
    </citation>
    <scope>NUCLEOTIDE SEQUENCE [LARGE SCALE GENOMIC DNA]</scope>
    <source>
        <strain evidence="2 3">CCMR0081</strain>
    </source>
</reference>
<dbReference type="GO" id="GO:0007165">
    <property type="term" value="P:signal transduction"/>
    <property type="evidence" value="ECO:0007669"/>
    <property type="project" value="InterPro"/>
</dbReference>
<proteinExistence type="predicted"/>
<comment type="caution">
    <text evidence="2">The sequence shown here is derived from an EMBL/GenBank/DDBJ whole genome shotgun (WGS) entry which is preliminary data.</text>
</comment>
<feature type="domain" description="TIR" evidence="1">
    <location>
        <begin position="3"/>
        <end position="166"/>
    </location>
</feature>
<dbReference type="Gene3D" id="3.40.50.10140">
    <property type="entry name" value="Toll/interleukin-1 receptor homology (TIR) domain"/>
    <property type="match status" value="1"/>
</dbReference>
<evidence type="ECO:0000313" key="2">
    <source>
        <dbReference type="EMBL" id="NEZ55824.1"/>
    </source>
</evidence>
<keyword evidence="3" id="KW-1185">Reference proteome</keyword>
<dbReference type="InterPro" id="IPR000157">
    <property type="entry name" value="TIR_dom"/>
</dbReference>
<sequence>MGYEYHVFLSYRRHGEWPDWVNQTFLPLFKHYLGEELGEELKVFYDIESIPTGVSWPKKLGDALARSCILVPLFSKQYFISPWCQLELANMLAREEKTGFGTAQRPERLIIPARIHDGQYFPRFIGDIQCACLEHCSNVRLARNSLRGEELTELIQKWVPDVASAVERAPEYNSEWHQLAIDEFMKKFDAQKPRQRKIPRLG</sequence>
<gene>
    <name evidence="2" type="ORF">DXZ20_09090</name>
</gene>
<name>A0A6M0RHY0_9CYAN</name>
<dbReference type="SMART" id="SM00255">
    <property type="entry name" value="TIR"/>
    <property type="match status" value="1"/>
</dbReference>
<dbReference type="PROSITE" id="PS50104">
    <property type="entry name" value="TIR"/>
    <property type="match status" value="1"/>
</dbReference>
<dbReference type="SUPFAM" id="SSF52200">
    <property type="entry name" value="Toll/Interleukin receptor TIR domain"/>
    <property type="match status" value="1"/>
</dbReference>
<dbReference type="Pfam" id="PF13676">
    <property type="entry name" value="TIR_2"/>
    <property type="match status" value="1"/>
</dbReference>
<protein>
    <submittedName>
        <fullName evidence="2">TIR domain-containing protein</fullName>
    </submittedName>
</protein>
<dbReference type="InterPro" id="IPR035897">
    <property type="entry name" value="Toll_tir_struct_dom_sf"/>
</dbReference>
<dbReference type="AlphaFoldDB" id="A0A6M0RHY0"/>
<dbReference type="Proteomes" id="UP000481033">
    <property type="component" value="Unassembled WGS sequence"/>
</dbReference>
<dbReference type="RefSeq" id="WP_163697719.1">
    <property type="nucleotide sequence ID" value="NZ_QXHD01000004.1"/>
</dbReference>
<organism evidence="2 3">
    <name type="scientific">Adonisia turfae CCMR0081</name>
    <dbReference type="NCBI Taxonomy" id="2292702"/>
    <lineage>
        <taxon>Bacteria</taxon>
        <taxon>Bacillati</taxon>
        <taxon>Cyanobacteriota</taxon>
        <taxon>Adonisia</taxon>
        <taxon>Adonisia turfae</taxon>
    </lineage>
</organism>